<comment type="function">
    <text evidence="17">Core subunit of the mitochondrial membrane respiratory chain NADH dehydrogenase (Complex I) which catalyzes electron transfer from NADH through the respiratory chain, using ubiquinone as an electron acceptor. Essential for the catalytic activity and assembly of complex I.</text>
</comment>
<evidence type="ECO:0000256" key="8">
    <source>
        <dbReference type="ARBA" id="ARBA00022692"/>
    </source>
</evidence>
<protein>
    <recommendedName>
        <fullName evidence="5 17">NADH-ubiquinone oxidoreductase chain 4</fullName>
        <ecNumber evidence="4 17">7.1.1.2</ecNumber>
    </recommendedName>
</protein>
<dbReference type="PANTHER" id="PTHR43507">
    <property type="entry name" value="NADH-UBIQUINONE OXIDOREDUCTASE CHAIN 4"/>
    <property type="match status" value="1"/>
</dbReference>
<evidence type="ECO:0000256" key="13">
    <source>
        <dbReference type="ARBA" id="ARBA00023075"/>
    </source>
</evidence>
<accession>A0A343K3Y0</accession>
<evidence type="ECO:0000256" key="9">
    <source>
        <dbReference type="ARBA" id="ARBA00022967"/>
    </source>
</evidence>
<dbReference type="EC" id="7.1.1.2" evidence="4 17"/>
<organism evidence="20">
    <name type="scientific">Taharana fasciana</name>
    <name type="common">Leafhopper</name>
    <dbReference type="NCBI Taxonomy" id="2038276"/>
    <lineage>
        <taxon>Eukaryota</taxon>
        <taxon>Metazoa</taxon>
        <taxon>Ecdysozoa</taxon>
        <taxon>Arthropoda</taxon>
        <taxon>Hexapoda</taxon>
        <taxon>Insecta</taxon>
        <taxon>Pterygota</taxon>
        <taxon>Neoptera</taxon>
        <taxon>Paraneoptera</taxon>
        <taxon>Hemiptera</taxon>
        <taxon>Auchenorrhyncha</taxon>
        <taxon>Membracoidea</taxon>
        <taxon>Cicadellidae</taxon>
        <taxon>Coelidiinae</taxon>
        <taxon>Taharana</taxon>
    </lineage>
</organism>
<dbReference type="GO" id="GO:0031966">
    <property type="term" value="C:mitochondrial membrane"/>
    <property type="evidence" value="ECO:0007669"/>
    <property type="project" value="UniProtKB-SubCell"/>
</dbReference>
<comment type="catalytic activity">
    <reaction evidence="16 17">
        <text>a ubiquinone + NADH + 5 H(+)(in) = a ubiquinol + NAD(+) + 4 H(+)(out)</text>
        <dbReference type="Rhea" id="RHEA:29091"/>
        <dbReference type="Rhea" id="RHEA-COMP:9565"/>
        <dbReference type="Rhea" id="RHEA-COMP:9566"/>
        <dbReference type="ChEBI" id="CHEBI:15378"/>
        <dbReference type="ChEBI" id="CHEBI:16389"/>
        <dbReference type="ChEBI" id="CHEBI:17976"/>
        <dbReference type="ChEBI" id="CHEBI:57540"/>
        <dbReference type="ChEBI" id="CHEBI:57945"/>
        <dbReference type="EC" id="7.1.1.2"/>
    </reaction>
</comment>
<keyword evidence="7 17" id="KW-0679">Respiratory chain</keyword>
<comment type="subcellular location">
    <subcellularLocation>
        <location evidence="2 17">Mitochondrion membrane</location>
        <topology evidence="2 17">Multi-pass membrane protein</topology>
    </subcellularLocation>
</comment>
<evidence type="ECO:0000256" key="5">
    <source>
        <dbReference type="ARBA" id="ARBA00021006"/>
    </source>
</evidence>
<evidence type="ECO:0000256" key="6">
    <source>
        <dbReference type="ARBA" id="ARBA00022448"/>
    </source>
</evidence>
<keyword evidence="6 17" id="KW-0813">Transport</keyword>
<evidence type="ECO:0000256" key="16">
    <source>
        <dbReference type="ARBA" id="ARBA00049551"/>
    </source>
</evidence>
<feature type="transmembrane region" description="Helical" evidence="17">
    <location>
        <begin position="140"/>
        <end position="161"/>
    </location>
</feature>
<evidence type="ECO:0000256" key="12">
    <source>
        <dbReference type="ARBA" id="ARBA00023027"/>
    </source>
</evidence>
<dbReference type="Pfam" id="PF00361">
    <property type="entry name" value="Proton_antipo_M"/>
    <property type="match status" value="1"/>
</dbReference>
<feature type="transmembrane region" description="Helical" evidence="17">
    <location>
        <begin position="373"/>
        <end position="397"/>
    </location>
</feature>
<dbReference type="PANTHER" id="PTHR43507:SF20">
    <property type="entry name" value="NADH-UBIQUINONE OXIDOREDUCTASE CHAIN 4"/>
    <property type="match status" value="1"/>
</dbReference>
<evidence type="ECO:0000259" key="19">
    <source>
        <dbReference type="Pfam" id="PF01059"/>
    </source>
</evidence>
<evidence type="ECO:0000256" key="7">
    <source>
        <dbReference type="ARBA" id="ARBA00022660"/>
    </source>
</evidence>
<reference evidence="20" key="1">
    <citation type="journal article" date="2017" name="Genetica">
        <title>Complete mitochondrial genome of Taharana fasciana (Insecta, Hemiptera: Cicadellidae) and comparison with other Cicadellidae insects.</title>
        <authorList>
            <person name="Wang J."/>
            <person name="Li H."/>
            <person name="Dai R."/>
        </authorList>
    </citation>
    <scope>NUCLEOTIDE SEQUENCE</scope>
</reference>
<dbReference type="InterPro" id="IPR001750">
    <property type="entry name" value="ND/Mrp_TM"/>
</dbReference>
<proteinExistence type="inferred from homology"/>
<keyword evidence="13 17" id="KW-0830">Ubiquinone</keyword>
<dbReference type="PRINTS" id="PR01437">
    <property type="entry name" value="NUOXDRDTASE4"/>
</dbReference>
<comment type="function">
    <text evidence="1">Core subunit of the mitochondrial membrane respiratory chain NADH dehydrogenase (Complex I) that is believed to belong to the minimal assembly required for catalysis. Complex I functions in the transfer of electrons from NADH to the respiratory chain. The immediate electron acceptor for the enzyme is believed to be ubiquinone.</text>
</comment>
<keyword evidence="11 17" id="KW-1133">Transmembrane helix</keyword>
<feature type="transmembrane region" description="Helical" evidence="17">
    <location>
        <begin position="210"/>
        <end position="232"/>
    </location>
</feature>
<feature type="transmembrane region" description="Helical" evidence="17">
    <location>
        <begin position="167"/>
        <end position="190"/>
    </location>
</feature>
<evidence type="ECO:0000313" key="20">
    <source>
        <dbReference type="EMBL" id="ATD51678.1"/>
    </source>
</evidence>
<dbReference type="GO" id="GO:0042773">
    <property type="term" value="P:ATP synthesis coupled electron transport"/>
    <property type="evidence" value="ECO:0007669"/>
    <property type="project" value="InterPro"/>
</dbReference>
<reference evidence="20" key="2">
    <citation type="submission" date="2017-04" db="EMBL/GenBank/DDBJ databases">
        <authorList>
            <person name="Afonso C.L."/>
            <person name="Miller P.J."/>
            <person name="Scott M.A."/>
            <person name="Spackman E."/>
            <person name="Goraichik I."/>
            <person name="Dimitrov K.M."/>
            <person name="Suarez D.L."/>
            <person name="Swayne D.E."/>
        </authorList>
    </citation>
    <scope>NUCLEOTIDE SEQUENCE</scope>
</reference>
<feature type="transmembrane region" description="Helical" evidence="17">
    <location>
        <begin position="108"/>
        <end position="128"/>
    </location>
</feature>
<evidence type="ECO:0000256" key="11">
    <source>
        <dbReference type="ARBA" id="ARBA00022989"/>
    </source>
</evidence>
<comment type="similarity">
    <text evidence="3 17">Belongs to the complex I subunit 4 family.</text>
</comment>
<keyword evidence="12 17" id="KW-0520">NAD</keyword>
<feature type="transmembrane region" description="Helical" evidence="17">
    <location>
        <begin position="332"/>
        <end position="353"/>
    </location>
</feature>
<evidence type="ECO:0000256" key="14">
    <source>
        <dbReference type="ARBA" id="ARBA00023128"/>
    </source>
</evidence>
<evidence type="ECO:0000256" key="4">
    <source>
        <dbReference type="ARBA" id="ARBA00012944"/>
    </source>
</evidence>
<evidence type="ECO:0000256" key="15">
    <source>
        <dbReference type="ARBA" id="ARBA00023136"/>
    </source>
</evidence>
<dbReference type="GO" id="GO:0008137">
    <property type="term" value="F:NADH dehydrogenase (ubiquinone) activity"/>
    <property type="evidence" value="ECO:0007669"/>
    <property type="project" value="UniProtKB-UniRule"/>
</dbReference>
<dbReference type="InterPro" id="IPR003918">
    <property type="entry name" value="NADH_UbQ_OxRdtase"/>
</dbReference>
<keyword evidence="10 17" id="KW-0249">Electron transport</keyword>
<feature type="transmembrane region" description="Helical" evidence="17">
    <location>
        <begin position="418"/>
        <end position="435"/>
    </location>
</feature>
<evidence type="ECO:0000256" key="17">
    <source>
        <dbReference type="RuleBase" id="RU003297"/>
    </source>
</evidence>
<dbReference type="GO" id="GO:0003954">
    <property type="term" value="F:NADH dehydrogenase activity"/>
    <property type="evidence" value="ECO:0007669"/>
    <property type="project" value="TreeGrafter"/>
</dbReference>
<name>A0A343K3Y0_TAHFA</name>
<evidence type="ECO:0000256" key="10">
    <source>
        <dbReference type="ARBA" id="ARBA00022982"/>
    </source>
</evidence>
<dbReference type="GO" id="GO:0048039">
    <property type="term" value="F:ubiquinone binding"/>
    <property type="evidence" value="ECO:0007669"/>
    <property type="project" value="TreeGrafter"/>
</dbReference>
<keyword evidence="15 17" id="KW-0472">Membrane</keyword>
<feature type="domain" description="NADH:quinone oxidoreductase/Mrp antiporter transmembrane" evidence="18">
    <location>
        <begin position="104"/>
        <end position="390"/>
    </location>
</feature>
<evidence type="ECO:0000259" key="18">
    <source>
        <dbReference type="Pfam" id="PF00361"/>
    </source>
</evidence>
<dbReference type="InterPro" id="IPR000260">
    <property type="entry name" value="NADH4_N"/>
</dbReference>
<feature type="transmembrane region" description="Helical" evidence="17">
    <location>
        <begin position="12"/>
        <end position="35"/>
    </location>
</feature>
<feature type="transmembrane region" description="Helical" evidence="17">
    <location>
        <begin position="270"/>
        <end position="292"/>
    </location>
</feature>
<dbReference type="EMBL" id="KY886913">
    <property type="protein sequence ID" value="ATD51678.1"/>
    <property type="molecule type" value="Genomic_DNA"/>
</dbReference>
<geneLocation type="mitochondrion" evidence="20"/>
<dbReference type="GO" id="GO:0015990">
    <property type="term" value="P:electron transport coupled proton transport"/>
    <property type="evidence" value="ECO:0007669"/>
    <property type="project" value="TreeGrafter"/>
</dbReference>
<dbReference type="AlphaFoldDB" id="A0A343K3Y0"/>
<gene>
    <name evidence="20" type="primary">ND4</name>
</gene>
<evidence type="ECO:0000256" key="2">
    <source>
        <dbReference type="ARBA" id="ARBA00004225"/>
    </source>
</evidence>
<sequence>MMVFLCMISLILNIFVFNCWYVYQFIFSIMFSLLLMSVNLSLSFSMISYDFGLDLISFGLVMLCIIILNLMIISSNLIKLDINKGFFLSVSLFLSLMIIMFFSSLNLFLMYVFFELSLIFMIIMLLGWGYQPERLISGFYLLFYTVFSSLPFFLLVLYLYSFSLSFFFDYLICLNSSFMLYFVFMFSFLVKAPMFMFHFWLPKAHVQASVAGSMILAGLMLKLGGYGIIRFMYMFEVGFNLNSYIFYSLIIWGSVLVSLVCLVQGDMSMMVAYSSISHMGLCLLGLLSMSLFGLVGSYLLMIGHGICSSGLFCLANIFYSRLNSRSFYMIKGMVLFMPSISLYWFLLCSFNMSCPPSLNFIGEVLILSGMIEFWWASSIYFLMISFMGSCFCMYLYLYSQHGMYVYMFSCSLGEAREYLISFVHVFMLVCLILLVDLF</sequence>
<feature type="domain" description="NADH:ubiquinone oxidoreductase chain 4 N-terminal" evidence="19">
    <location>
        <begin position="2"/>
        <end position="100"/>
    </location>
</feature>
<keyword evidence="14 17" id="KW-0496">Mitochondrion</keyword>
<feature type="transmembrane region" description="Helical" evidence="17">
    <location>
        <begin position="55"/>
        <end position="73"/>
    </location>
</feature>
<evidence type="ECO:0000256" key="1">
    <source>
        <dbReference type="ARBA" id="ARBA00003257"/>
    </source>
</evidence>
<feature type="transmembrane region" description="Helical" evidence="17">
    <location>
        <begin position="244"/>
        <end position="263"/>
    </location>
</feature>
<dbReference type="Pfam" id="PF01059">
    <property type="entry name" value="Oxidored_q5_N"/>
    <property type="match status" value="1"/>
</dbReference>
<keyword evidence="8 17" id="KW-0812">Transmembrane</keyword>
<feature type="transmembrane region" description="Helical" evidence="17">
    <location>
        <begin position="85"/>
        <end position="102"/>
    </location>
</feature>
<feature type="transmembrane region" description="Helical" evidence="17">
    <location>
        <begin position="298"/>
        <end position="320"/>
    </location>
</feature>
<keyword evidence="9" id="KW-1278">Translocase</keyword>
<evidence type="ECO:0000256" key="3">
    <source>
        <dbReference type="ARBA" id="ARBA00009025"/>
    </source>
</evidence>